<evidence type="ECO:0000256" key="1">
    <source>
        <dbReference type="SAM" id="MobiDB-lite"/>
    </source>
</evidence>
<dbReference type="AlphaFoldDB" id="A0A0P6IWQ4"/>
<gene>
    <name evidence="2" type="primary">TRPC5OS</name>
</gene>
<accession>A0A0P6IWQ4</accession>
<organism evidence="2">
    <name type="scientific">Heterocephalus glaber</name>
    <name type="common">Naked mole rat</name>
    <dbReference type="NCBI Taxonomy" id="10181"/>
    <lineage>
        <taxon>Eukaryota</taxon>
        <taxon>Metazoa</taxon>
        <taxon>Chordata</taxon>
        <taxon>Craniata</taxon>
        <taxon>Vertebrata</taxon>
        <taxon>Euteleostomi</taxon>
        <taxon>Mammalia</taxon>
        <taxon>Eutheria</taxon>
        <taxon>Euarchontoglires</taxon>
        <taxon>Glires</taxon>
        <taxon>Rodentia</taxon>
        <taxon>Hystricomorpha</taxon>
        <taxon>Bathyergidae</taxon>
        <taxon>Heterocephalus</taxon>
    </lineage>
</organism>
<protein>
    <submittedName>
        <fullName evidence="2">TRPC5 opposite strand protein</fullName>
    </submittedName>
</protein>
<reference evidence="2" key="1">
    <citation type="submission" date="2015-10" db="EMBL/GenBank/DDBJ databases">
        <title>FRAMA: From RNA-seq data to annotated mRNA assemblies.</title>
        <authorList>
            <person name="Bens M."/>
            <person name="Sahm A."/>
            <person name="Jahn N."/>
            <person name="Morhart M."/>
            <person name="Holtze S."/>
            <person name="Hildebrandt T.B."/>
            <person name="Platzer M."/>
            <person name="Szafranski K."/>
        </authorList>
    </citation>
    <scope>NUCLEOTIDE SEQUENCE</scope>
    <source>
        <tissue evidence="2">Testis</tissue>
    </source>
</reference>
<feature type="region of interest" description="Disordered" evidence="1">
    <location>
        <begin position="42"/>
        <end position="61"/>
    </location>
</feature>
<dbReference type="EMBL" id="GEBF01007192">
    <property type="protein sequence ID" value="JAN96440.1"/>
    <property type="molecule type" value="Transcribed_RNA"/>
</dbReference>
<sequence length="111" mass="12266">MEPVSFPVLVGGLTDCISQLIRIAEAILHFITQQQQVPRLEQNNRVEQVEESAASADEPPLPDLANFSDLESILSLRDDEDLVLDVDQALLVIGDINEDILLGIDSNSRKE</sequence>
<dbReference type="Bgee" id="ENSHGLG00000001225">
    <property type="expression patterns" value="Expressed in testis"/>
</dbReference>
<proteinExistence type="predicted"/>
<dbReference type="OMA" id="AREQMPC"/>
<evidence type="ECO:0000313" key="2">
    <source>
        <dbReference type="EMBL" id="JAN96440.1"/>
    </source>
</evidence>
<name>A0A0P6IWQ4_HETGA</name>